<protein>
    <submittedName>
        <fullName evidence="1">Uncharacterized protein</fullName>
    </submittedName>
</protein>
<dbReference type="Proteomes" id="UP001218188">
    <property type="component" value="Unassembled WGS sequence"/>
</dbReference>
<comment type="caution">
    <text evidence="1">The sequence shown here is derived from an EMBL/GenBank/DDBJ whole genome shotgun (WGS) entry which is preliminary data.</text>
</comment>
<sequence length="119" mass="13345">MPRQNPATEVRINSITACLTPALTLLDELNDALGSPFILPIVKTVEALITRVQNVKRNKDECLQLLESIHQVLYSIVQLHLKSEVIGSLSPAVLEDIGQDGNKIKQFFRQTEFNGMFKE</sequence>
<keyword evidence="2" id="KW-1185">Reference proteome</keyword>
<accession>A0AAD6SFI4</accession>
<gene>
    <name evidence="1" type="ORF">C8F04DRAFT_1400355</name>
</gene>
<feature type="non-terminal residue" evidence="1">
    <location>
        <position position="1"/>
    </location>
</feature>
<evidence type="ECO:0000313" key="2">
    <source>
        <dbReference type="Proteomes" id="UP001218188"/>
    </source>
</evidence>
<dbReference type="AlphaFoldDB" id="A0AAD6SFI4"/>
<organism evidence="1 2">
    <name type="scientific">Mycena alexandri</name>
    <dbReference type="NCBI Taxonomy" id="1745969"/>
    <lineage>
        <taxon>Eukaryota</taxon>
        <taxon>Fungi</taxon>
        <taxon>Dikarya</taxon>
        <taxon>Basidiomycota</taxon>
        <taxon>Agaricomycotina</taxon>
        <taxon>Agaricomycetes</taxon>
        <taxon>Agaricomycetidae</taxon>
        <taxon>Agaricales</taxon>
        <taxon>Marasmiineae</taxon>
        <taxon>Mycenaceae</taxon>
        <taxon>Mycena</taxon>
    </lineage>
</organism>
<evidence type="ECO:0000313" key="1">
    <source>
        <dbReference type="EMBL" id="KAJ7025826.1"/>
    </source>
</evidence>
<proteinExistence type="predicted"/>
<dbReference type="EMBL" id="JARJCM010000148">
    <property type="protein sequence ID" value="KAJ7025826.1"/>
    <property type="molecule type" value="Genomic_DNA"/>
</dbReference>
<reference evidence="1" key="1">
    <citation type="submission" date="2023-03" db="EMBL/GenBank/DDBJ databases">
        <title>Massive genome expansion in bonnet fungi (Mycena s.s.) driven by repeated elements and novel gene families across ecological guilds.</title>
        <authorList>
            <consortium name="Lawrence Berkeley National Laboratory"/>
            <person name="Harder C.B."/>
            <person name="Miyauchi S."/>
            <person name="Viragh M."/>
            <person name="Kuo A."/>
            <person name="Thoen E."/>
            <person name="Andreopoulos B."/>
            <person name="Lu D."/>
            <person name="Skrede I."/>
            <person name="Drula E."/>
            <person name="Henrissat B."/>
            <person name="Morin E."/>
            <person name="Kohler A."/>
            <person name="Barry K."/>
            <person name="LaButti K."/>
            <person name="Morin E."/>
            <person name="Salamov A."/>
            <person name="Lipzen A."/>
            <person name="Mereny Z."/>
            <person name="Hegedus B."/>
            <person name="Baldrian P."/>
            <person name="Stursova M."/>
            <person name="Weitz H."/>
            <person name="Taylor A."/>
            <person name="Grigoriev I.V."/>
            <person name="Nagy L.G."/>
            <person name="Martin F."/>
            <person name="Kauserud H."/>
        </authorList>
    </citation>
    <scope>NUCLEOTIDE SEQUENCE</scope>
    <source>
        <strain evidence="1">CBHHK200</strain>
    </source>
</reference>
<name>A0AAD6SFI4_9AGAR</name>